<dbReference type="OrthoDB" id="5868264at2759"/>
<accession>A0A7I5E8F6</accession>
<reference evidence="3" key="1">
    <citation type="submission" date="2020-12" db="UniProtKB">
        <authorList>
            <consortium name="WormBaseParasite"/>
        </authorList>
    </citation>
    <scope>IDENTIFICATION</scope>
    <source>
        <strain evidence="3">MHco3</strain>
    </source>
</reference>
<proteinExistence type="predicted"/>
<protein>
    <submittedName>
        <fullName evidence="3">Uncharacterized protein</fullName>
    </submittedName>
</protein>
<name>A0A7I5E8F6_HAECO</name>
<sequence length="1593" mass="180403">MQVLWLVTCFSALLCGYTHAFFSDQECASYPALVTDADYERFAEGCAGKEVLGFRRGVRQEFHAIRVTEPMFNRLFARARRINFPIYVQNTRFRRLELPRLEYIPGLVIRNNPRLERFRILRRYQFDRNVFGPRVVTVDGNKMLDKESMDGLRFLCPYCDIFGWSRCAALEPVSPFRYARLVRRCRGERLIKARPYSHFFFHLRYLTYQQFLELFAEATHVQLGLRMLRVPWTRMEFPKLVRLIPLIPGVRTIVARNNPFLRIIAFPVYHSEGFGALNYMEYVEIVRNRNLQYEIFSWLEPRCRFCYLQPYDACASLEVQQTTNVVEFARMCSGKRVWKPMGREVIEIDISSLEQEIIDELFSRVTYIKMCIILRQSQIRYLRMPHLIELFSCEPGRPAFTIEGNMYLEVIEVSPMFEWQISYEPFTIIYNPALRQYPPLRRCKYCVFEPNTRCGVTWPALAYTTLEEILQNCMGKPRIVFNEVVTVTQEQFTQLCSQAVYLQMCFNITNTDYTSVSCPMLRAVTPCRPGLPVWTIVGNSQLQTIVINTLVRFPVEEKIMIVRENPLVPNNELVILKEICEDCVIEYESMCRDITVLPSFEVFLQKCSGQKVISLPGLEVNYRFTEIQINQLFREVVELVMCLNLRATTIQNLVFPKLTRWQSCETGKPAITVIDNPFLVNITFPSCQSNSCIESGIIMGNPLLSPGISQKFPQWCSNCAFTPYVPACGLGDQSYTVQQLVTACAGKTIITPNEGSVIVIKSTEVTEAQMNAFCANVVYMQACIQIVDSSFTSLRCPYLQKLVPCQPGRPAIEIINNPYLTIVEIPTTVVIPANENVIIIDMNPQLSPVIVQQLQQVCPMCQIQNDFSTCSELDAIEDTVILVEKCAGQPIITFKYGVEQPLILTEEQITRLFENAVEVQLCLIVRMTSIRQLVFPKLMQWTSCASGKNALVVAYNPQLEVLSFPACNNQECIESIVVEGNPYLPTEQLNVIQSFCLTCHLEYGAPACGLGNQESSVQQLVNACAGQQMIVPAANSPGIIIYSKEVTEYELNRFCSNAIYMQACIVVEKSTFTSLQCPYLEEIVPCQPGRAVFEIIENVDLVTFSIPSTVVFPEREQVIIVTGNPLLPQSTITKLKTICPYCDIQGIQGLRTVISRDHSNCRMIETFGSVEELVERCGGQPVIIGEPGFTLQYNLTEQLLTRLFSEAVEVQMCLVVKATLITNLVFPKLTTWRSCAPNRPAIIVVNNPLLEKLEFPMCTNQECISGIVVEGNPLLSLSQLKQVQSWSINYNLKPYIPACGLGSGPFSVQQFVQACAGQQIIMQPEGYEVTITSTEVTEEQMNSFCSQAIFIEACIVISNSPYQSLRCPYLQEVRPCKLGQPAITIVNNARLQVLEFPELVKFEEVESLIVVKNNPLIPPSEIAFLRNLCPLCDIQHNNSTCKEMTVMGSVEELVEICQGAPVITTAGGLVIHEQFTEPQIVKLFSGAREVKMCAIVNSTSIENLSFPHVVRWTSCKSGLPALTITNNMKLKNIKFPSCKQMGCIESGVISGNSLLPNNVKNVMRRYCSNCVFGEQGFNKFSSWSSGQYQNFQG</sequence>
<keyword evidence="2" id="KW-1185">Reference proteome</keyword>
<dbReference type="SUPFAM" id="SSF52058">
    <property type="entry name" value="L domain-like"/>
    <property type="match status" value="3"/>
</dbReference>
<keyword evidence="1" id="KW-0732">Signal</keyword>
<organism evidence="2 3">
    <name type="scientific">Haemonchus contortus</name>
    <name type="common">Barber pole worm</name>
    <dbReference type="NCBI Taxonomy" id="6289"/>
    <lineage>
        <taxon>Eukaryota</taxon>
        <taxon>Metazoa</taxon>
        <taxon>Ecdysozoa</taxon>
        <taxon>Nematoda</taxon>
        <taxon>Chromadorea</taxon>
        <taxon>Rhabditida</taxon>
        <taxon>Rhabditina</taxon>
        <taxon>Rhabditomorpha</taxon>
        <taxon>Strongyloidea</taxon>
        <taxon>Trichostrongylidae</taxon>
        <taxon>Haemonchus</taxon>
    </lineage>
</organism>
<feature type="signal peptide" evidence="1">
    <location>
        <begin position="1"/>
        <end position="20"/>
    </location>
</feature>
<evidence type="ECO:0000313" key="3">
    <source>
        <dbReference type="WBParaSite" id="HCON_00065090-00001"/>
    </source>
</evidence>
<evidence type="ECO:0000313" key="2">
    <source>
        <dbReference type="Proteomes" id="UP000025227"/>
    </source>
</evidence>
<feature type="chain" id="PRO_5029450617" evidence="1">
    <location>
        <begin position="21"/>
        <end position="1593"/>
    </location>
</feature>
<evidence type="ECO:0000256" key="1">
    <source>
        <dbReference type="SAM" id="SignalP"/>
    </source>
</evidence>
<dbReference type="Proteomes" id="UP000025227">
    <property type="component" value="Unplaced"/>
</dbReference>
<dbReference type="WBParaSite" id="HCON_00065090-00001">
    <property type="protein sequence ID" value="HCON_00065090-00001"/>
    <property type="gene ID" value="HCON_00065090"/>
</dbReference>